<keyword evidence="2" id="KW-0813">Transport</keyword>
<proteinExistence type="inferred from homology"/>
<evidence type="ECO:0000256" key="4">
    <source>
        <dbReference type="ARBA" id="ARBA00022840"/>
    </source>
</evidence>
<dbReference type="PANTHER" id="PTHR43335">
    <property type="entry name" value="ABC TRANSPORTER, ATP-BINDING PROTEIN"/>
    <property type="match status" value="1"/>
</dbReference>
<sequence>MEKCVIETTQLTKQFGKTTVVNNLSICINEGDIFGFLGPNGAGKTTTIRMLVGLIAPTSGSAKILGKDIQADFVNAIQDVGAIVENPELYPFYTGRQNLIHFAKLSGDVDKERIEEVIKLVRLENRIDTKVKTYSLGMRQRLGLAQALLNKPKVLILDEPTNGLDPQGMKEIRQIIGHLADTEKITIFISSHLLHEIEQLCNKVAIVSNGKLIVQGDVKSLLTKEYQEVTIEVSDSDKAKHILKALPYIQDVVVDENKITVKYSGDSVAQINKALVLADVDVTHLAASNGNLEDYFLELTGGEVIA</sequence>
<evidence type="ECO:0000313" key="7">
    <source>
        <dbReference type="Proteomes" id="UP000516160"/>
    </source>
</evidence>
<name>A0A7G9WB90_ALKCA</name>
<organism evidence="6 7">
    <name type="scientific">Alkalicella caledoniensis</name>
    <dbReference type="NCBI Taxonomy" id="2731377"/>
    <lineage>
        <taxon>Bacteria</taxon>
        <taxon>Bacillati</taxon>
        <taxon>Bacillota</taxon>
        <taxon>Clostridia</taxon>
        <taxon>Eubacteriales</taxon>
        <taxon>Proteinivoracaceae</taxon>
        <taxon>Alkalicella</taxon>
    </lineage>
</organism>
<feature type="domain" description="ABC transporter" evidence="5">
    <location>
        <begin position="6"/>
        <end position="234"/>
    </location>
</feature>
<keyword evidence="7" id="KW-1185">Reference proteome</keyword>
<evidence type="ECO:0000256" key="1">
    <source>
        <dbReference type="ARBA" id="ARBA00005417"/>
    </source>
</evidence>
<dbReference type="GO" id="GO:0005524">
    <property type="term" value="F:ATP binding"/>
    <property type="evidence" value="ECO:0007669"/>
    <property type="project" value="UniProtKB-KW"/>
</dbReference>
<protein>
    <submittedName>
        <fullName evidence="6">ABC transporter ATP-binding protein</fullName>
    </submittedName>
</protein>
<dbReference type="GO" id="GO:0016887">
    <property type="term" value="F:ATP hydrolysis activity"/>
    <property type="evidence" value="ECO:0007669"/>
    <property type="project" value="InterPro"/>
</dbReference>
<reference evidence="6 7" key="1">
    <citation type="submission" date="2020-07" db="EMBL/GenBank/DDBJ databases">
        <title>Alkalicella. sp. LB2 genome.</title>
        <authorList>
            <person name="Postec A."/>
            <person name="Quemeneur M."/>
        </authorList>
    </citation>
    <scope>NUCLEOTIDE SEQUENCE [LARGE SCALE GENOMIC DNA]</scope>
    <source>
        <strain evidence="6 7">LB2</strain>
    </source>
</reference>
<evidence type="ECO:0000259" key="5">
    <source>
        <dbReference type="PROSITE" id="PS50893"/>
    </source>
</evidence>
<dbReference type="AlphaFoldDB" id="A0A7G9WB90"/>
<evidence type="ECO:0000256" key="3">
    <source>
        <dbReference type="ARBA" id="ARBA00022741"/>
    </source>
</evidence>
<dbReference type="InterPro" id="IPR003593">
    <property type="entry name" value="AAA+_ATPase"/>
</dbReference>
<dbReference type="PROSITE" id="PS50893">
    <property type="entry name" value="ABC_TRANSPORTER_2"/>
    <property type="match status" value="1"/>
</dbReference>
<dbReference type="SMART" id="SM00382">
    <property type="entry name" value="AAA"/>
    <property type="match status" value="1"/>
</dbReference>
<keyword evidence="4 6" id="KW-0067">ATP-binding</keyword>
<dbReference type="SUPFAM" id="SSF52540">
    <property type="entry name" value="P-loop containing nucleoside triphosphate hydrolases"/>
    <property type="match status" value="1"/>
</dbReference>
<gene>
    <name evidence="6" type="ORF">HYG86_14850</name>
</gene>
<dbReference type="Proteomes" id="UP000516160">
    <property type="component" value="Chromosome"/>
</dbReference>
<dbReference type="InterPro" id="IPR017871">
    <property type="entry name" value="ABC_transporter-like_CS"/>
</dbReference>
<comment type="similarity">
    <text evidence="1">Belongs to the ABC transporter superfamily.</text>
</comment>
<dbReference type="PROSITE" id="PS00211">
    <property type="entry name" value="ABC_TRANSPORTER_1"/>
    <property type="match status" value="1"/>
</dbReference>
<dbReference type="Pfam" id="PF00005">
    <property type="entry name" value="ABC_tran"/>
    <property type="match status" value="1"/>
</dbReference>
<keyword evidence="3" id="KW-0547">Nucleotide-binding</keyword>
<evidence type="ECO:0000313" key="6">
    <source>
        <dbReference type="EMBL" id="QNO15952.1"/>
    </source>
</evidence>
<evidence type="ECO:0000256" key="2">
    <source>
        <dbReference type="ARBA" id="ARBA00022448"/>
    </source>
</evidence>
<dbReference type="InterPro" id="IPR003439">
    <property type="entry name" value="ABC_transporter-like_ATP-bd"/>
</dbReference>
<dbReference type="InterPro" id="IPR027417">
    <property type="entry name" value="P-loop_NTPase"/>
</dbReference>
<dbReference type="Gene3D" id="3.40.50.300">
    <property type="entry name" value="P-loop containing nucleotide triphosphate hydrolases"/>
    <property type="match status" value="1"/>
</dbReference>
<dbReference type="PANTHER" id="PTHR43335:SF4">
    <property type="entry name" value="ABC TRANSPORTER, ATP-BINDING PROTEIN"/>
    <property type="match status" value="1"/>
</dbReference>
<dbReference type="RefSeq" id="WP_213166351.1">
    <property type="nucleotide sequence ID" value="NZ_CP058559.1"/>
</dbReference>
<accession>A0A7G9WB90</accession>
<dbReference type="KEGG" id="acae:HYG86_14850"/>
<dbReference type="EMBL" id="CP058559">
    <property type="protein sequence ID" value="QNO15952.1"/>
    <property type="molecule type" value="Genomic_DNA"/>
</dbReference>